<keyword evidence="3" id="KW-1185">Reference proteome</keyword>
<reference evidence="3" key="1">
    <citation type="submission" date="2016-11" db="EMBL/GenBank/DDBJ databases">
        <title>Complete Genome Sequence of alachlor-degrading Sphingomonas sp. strain JJ-A5.</title>
        <authorList>
            <person name="Lee H."/>
            <person name="Ka J.-O."/>
        </authorList>
    </citation>
    <scope>NUCLEOTIDE SEQUENCE [LARGE SCALE GENOMIC DNA]</scope>
    <source>
        <strain evidence="3">JJ-A5</strain>
    </source>
</reference>
<sequence length="169" mass="18122">MKTRKTAAFAAASGRSASSPAARRKHFVEVLAQTANVTESAKQAGLDRSAVYRLRARSESFRAAWDEAMNQALDDLEAVLLERAAHGVEKPVFYGGKPCGKVRQYSDTLAMFILRAKRPNTYGRAATGDPQSPVEEDAGNAREKVQGALFRIADQLEGEGGPAPDGEAA</sequence>
<accession>A0A1L3ZU16</accession>
<evidence type="ECO:0000313" key="2">
    <source>
        <dbReference type="EMBL" id="API59123.1"/>
    </source>
</evidence>
<dbReference type="Proteomes" id="UP000182063">
    <property type="component" value="Chromosome"/>
</dbReference>
<organism evidence="2 3">
    <name type="scientific">Tardibacter chloracetimidivorans</name>
    <dbReference type="NCBI Taxonomy" id="1921510"/>
    <lineage>
        <taxon>Bacteria</taxon>
        <taxon>Pseudomonadati</taxon>
        <taxon>Pseudomonadota</taxon>
        <taxon>Alphaproteobacteria</taxon>
        <taxon>Sphingomonadales</taxon>
        <taxon>Sphingomonadaceae</taxon>
        <taxon>Tardibacter</taxon>
    </lineage>
</organism>
<dbReference type="AlphaFoldDB" id="A0A1L3ZU16"/>
<dbReference type="EMBL" id="CP018221">
    <property type="protein sequence ID" value="API59123.1"/>
    <property type="molecule type" value="Genomic_DNA"/>
</dbReference>
<evidence type="ECO:0008006" key="4">
    <source>
        <dbReference type="Google" id="ProtNLM"/>
    </source>
</evidence>
<dbReference type="OrthoDB" id="8480631at2"/>
<proteinExistence type="predicted"/>
<gene>
    <name evidence="2" type="ORF">BSL82_07215</name>
</gene>
<dbReference type="RefSeq" id="WP_072596675.1">
    <property type="nucleotide sequence ID" value="NZ_CP018221.1"/>
</dbReference>
<feature type="region of interest" description="Disordered" evidence="1">
    <location>
        <begin position="121"/>
        <end position="141"/>
    </location>
</feature>
<protein>
    <recommendedName>
        <fullName evidence="4">Terminase</fullName>
    </recommendedName>
</protein>
<evidence type="ECO:0000256" key="1">
    <source>
        <dbReference type="SAM" id="MobiDB-lite"/>
    </source>
</evidence>
<dbReference type="KEGG" id="sphj:BSL82_07215"/>
<evidence type="ECO:0000313" key="3">
    <source>
        <dbReference type="Proteomes" id="UP000182063"/>
    </source>
</evidence>
<name>A0A1L3ZU16_9SPHN</name>
<dbReference type="STRING" id="1921510.BSL82_07215"/>